<feature type="compositionally biased region" description="Polar residues" evidence="2">
    <location>
        <begin position="665"/>
        <end position="687"/>
    </location>
</feature>
<accession>A0AAV9HQB6</accession>
<comment type="subcellular location">
    <subcellularLocation>
        <location evidence="1">Nucleus</location>
    </subcellularLocation>
</comment>
<gene>
    <name evidence="5" type="ORF">QBC42DRAFT_79347</name>
</gene>
<dbReference type="EMBL" id="MU864971">
    <property type="protein sequence ID" value="KAK4462533.1"/>
    <property type="molecule type" value="Genomic_DNA"/>
</dbReference>
<feature type="compositionally biased region" description="Polar residues" evidence="2">
    <location>
        <begin position="839"/>
        <end position="849"/>
    </location>
</feature>
<dbReference type="SUPFAM" id="SSF48452">
    <property type="entry name" value="TPR-like"/>
    <property type="match status" value="1"/>
</dbReference>
<reference evidence="5" key="2">
    <citation type="submission" date="2023-06" db="EMBL/GenBank/DDBJ databases">
        <authorList>
            <consortium name="Lawrence Berkeley National Laboratory"/>
            <person name="Mondo S.J."/>
            <person name="Hensen N."/>
            <person name="Bonometti L."/>
            <person name="Westerberg I."/>
            <person name="Brannstrom I.O."/>
            <person name="Guillou S."/>
            <person name="Cros-Aarteil S."/>
            <person name="Calhoun S."/>
            <person name="Haridas S."/>
            <person name="Kuo A."/>
            <person name="Pangilinan J."/>
            <person name="Riley R."/>
            <person name="Labutti K."/>
            <person name="Andreopoulos B."/>
            <person name="Lipzen A."/>
            <person name="Chen C."/>
            <person name="Yanf M."/>
            <person name="Daum C."/>
            <person name="Ng V."/>
            <person name="Clum A."/>
            <person name="Steindorff A."/>
            <person name="Ohm R."/>
            <person name="Martin F."/>
            <person name="Silar P."/>
            <person name="Natvig D."/>
            <person name="Lalanne C."/>
            <person name="Gautier V."/>
            <person name="Ament-Velasquez S.L."/>
            <person name="Kruys A."/>
            <person name="Hutchinson M.I."/>
            <person name="Powell A.J."/>
            <person name="Barry K."/>
            <person name="Miller A.N."/>
            <person name="Grigoriev I.V."/>
            <person name="Debuchy R."/>
            <person name="Gladieux P."/>
            <person name="Thoren M.H."/>
            <person name="Johannesson H."/>
        </authorList>
    </citation>
    <scope>NUCLEOTIDE SEQUENCE</scope>
    <source>
        <strain evidence="5">PSN324</strain>
    </source>
</reference>
<evidence type="ECO:0000259" key="4">
    <source>
        <dbReference type="Pfam" id="PF10374"/>
    </source>
</evidence>
<feature type="region of interest" description="Disordered" evidence="2">
    <location>
        <begin position="773"/>
        <end position="916"/>
    </location>
</feature>
<organism evidence="5 6">
    <name type="scientific">Cladorrhinum samala</name>
    <dbReference type="NCBI Taxonomy" id="585594"/>
    <lineage>
        <taxon>Eukaryota</taxon>
        <taxon>Fungi</taxon>
        <taxon>Dikarya</taxon>
        <taxon>Ascomycota</taxon>
        <taxon>Pezizomycotina</taxon>
        <taxon>Sordariomycetes</taxon>
        <taxon>Sordariomycetidae</taxon>
        <taxon>Sordariales</taxon>
        <taxon>Podosporaceae</taxon>
        <taxon>Cladorrhinum</taxon>
    </lineage>
</organism>
<feature type="compositionally biased region" description="Low complexity" evidence="2">
    <location>
        <begin position="858"/>
        <end position="897"/>
    </location>
</feature>
<keyword evidence="1" id="KW-0866">Nonsense-mediated mRNA decay</keyword>
<feature type="compositionally biased region" description="Polar residues" evidence="2">
    <location>
        <begin position="903"/>
        <end position="916"/>
    </location>
</feature>
<evidence type="ECO:0000313" key="5">
    <source>
        <dbReference type="EMBL" id="KAK4462533.1"/>
    </source>
</evidence>
<reference evidence="5" key="1">
    <citation type="journal article" date="2023" name="Mol. Phylogenet. Evol.">
        <title>Genome-scale phylogeny and comparative genomics of the fungal order Sordariales.</title>
        <authorList>
            <person name="Hensen N."/>
            <person name="Bonometti L."/>
            <person name="Westerberg I."/>
            <person name="Brannstrom I.O."/>
            <person name="Guillou S."/>
            <person name="Cros-Aarteil S."/>
            <person name="Calhoun S."/>
            <person name="Haridas S."/>
            <person name="Kuo A."/>
            <person name="Mondo S."/>
            <person name="Pangilinan J."/>
            <person name="Riley R."/>
            <person name="LaButti K."/>
            <person name="Andreopoulos B."/>
            <person name="Lipzen A."/>
            <person name="Chen C."/>
            <person name="Yan M."/>
            <person name="Daum C."/>
            <person name="Ng V."/>
            <person name="Clum A."/>
            <person name="Steindorff A."/>
            <person name="Ohm R.A."/>
            <person name="Martin F."/>
            <person name="Silar P."/>
            <person name="Natvig D.O."/>
            <person name="Lalanne C."/>
            <person name="Gautier V."/>
            <person name="Ament-Velasquez S.L."/>
            <person name="Kruys A."/>
            <person name="Hutchinson M.I."/>
            <person name="Powell A.J."/>
            <person name="Barry K."/>
            <person name="Miller A.N."/>
            <person name="Grigoriev I.V."/>
            <person name="Debuchy R."/>
            <person name="Gladieux P."/>
            <person name="Hiltunen Thoren M."/>
            <person name="Johannesson H."/>
        </authorList>
    </citation>
    <scope>NUCLEOTIDE SEQUENCE</scope>
    <source>
        <strain evidence="5">PSN324</strain>
    </source>
</reference>
<dbReference type="PANTHER" id="PTHR15696:SF36">
    <property type="entry name" value="NONSENSE-MEDIATED MRNA DECAY FACTOR"/>
    <property type="match status" value="1"/>
</dbReference>
<protein>
    <recommendedName>
        <fullName evidence="1">Nonsense-mediated mRNA decay factor</fullName>
    </recommendedName>
</protein>
<feature type="domain" description="DNA/RNA-binding" evidence="3">
    <location>
        <begin position="215"/>
        <end position="498"/>
    </location>
</feature>
<feature type="domain" description="Telomerase activating protein Est1-like N-terminal" evidence="4">
    <location>
        <begin position="86"/>
        <end position="204"/>
    </location>
</feature>
<feature type="compositionally biased region" description="Pro residues" evidence="2">
    <location>
        <begin position="618"/>
        <end position="628"/>
    </location>
</feature>
<sequence length="1030" mass="113767">MATPATATATVADTATPNKMPPLDEAWKAAQKLRIAVNKEIEIIQKGGQGANEVARFEKIEKLMENYRLASIEIIWIDVRFATENKVDESLWMTHSQITRTYRKIIGKLTGPDNTVLKRRLDRLYAAYLKTAQYFYKGWMQRVCARYGDSVQNLKRIARMAELEMVVPDGEKVDAATQQVDVVVRELCHKTLIYLGDLARYRVLQRTKDRKWETAVAYYALANELIPESGFGHHQSAVIYDEMGDHLQVVYHLYRAMACEKPHPNAPANLERHFRDLQKQKGGGTKHALVTWFVKLHAYYYQGKEFNERKELENEVDHRLAVAMKSGTHLDSDTDLLKIVLINITSYVVGQQKIQADWNEERSRSCQYILLLNIRTIHTICRLLKDEITELIERTPVATGSSTTSSAQTKQEGKFTAVLNRIMPLLRVYMTWLCSYNSDLVKYQPYLEPQFGSMCAMLSTTLSLLFELLGSDTRLGTAVGWQFLEDELTIGIQCLNGPHLHDGCQLYYDAFKRKPKPRREEFPDAVESPDDVTFTRALDVALCALDLAAPESEFPLDTSKKAKGSQEHTTIVYLPGGKPKPAPRVQVPQQFVPVETFTESPRKPELQVPTAESAPTQAPAPAPAPAPEPTRTLTPPSPVESNELSEDQEFYGPRLRKFSHGAIKASNNSRPRTATANPTQAASVSESSIENQIYQILSDILIDDSETGQVKKFETPTRPVPLDETSYGMGSTTAQNVFANSSDSPGPGSATSKTFPTLPWNYFYTPAPVGNPAVRNSTETSGSGTWNSSFSSRTNQPGSGAELAGGYAYQSPLAAQPLQHQTSSSGAGDRAMWPDTGVSLATQGTSSSKPLHGDNIWGPSGSTWQTGQGTAQTSTAAGFAPNSPFSSLSFSQTSTLPPVNSPWGLSSRGQGTANHQRVASHSPLTTNIPHTTYTNPLATSSVNAPPGFGPVPMMGQPSAPVRRHASEQLAVPKMSETYDKQVLMNAWLEPYARHNPDGMEMPQNPLHLAVAGDSKPNVTTAVDWKQYTKR</sequence>
<dbReference type="Pfam" id="PF10374">
    <property type="entry name" value="EST1"/>
    <property type="match status" value="1"/>
</dbReference>
<dbReference type="GO" id="GO:0005634">
    <property type="term" value="C:nucleus"/>
    <property type="evidence" value="ECO:0007669"/>
    <property type="project" value="UniProtKB-SubCell"/>
</dbReference>
<evidence type="ECO:0000313" key="6">
    <source>
        <dbReference type="Proteomes" id="UP001321749"/>
    </source>
</evidence>
<dbReference type="InterPro" id="IPR019458">
    <property type="entry name" value="Est1-like_N"/>
</dbReference>
<feature type="compositionally biased region" description="Low complexity" evidence="2">
    <location>
        <begin position="780"/>
        <end position="792"/>
    </location>
</feature>
<dbReference type="Proteomes" id="UP001321749">
    <property type="component" value="Unassembled WGS sequence"/>
</dbReference>
<name>A0AAV9HQB6_9PEZI</name>
<comment type="caution">
    <text evidence="5">The sequence shown here is derived from an EMBL/GenBank/DDBJ whole genome shotgun (WGS) entry which is preliminary data.</text>
</comment>
<keyword evidence="1" id="KW-0539">Nucleus</keyword>
<dbReference type="InterPro" id="IPR045153">
    <property type="entry name" value="Est1/Ebs1-like"/>
</dbReference>
<keyword evidence="6" id="KW-1185">Reference proteome</keyword>
<dbReference type="InterPro" id="IPR018834">
    <property type="entry name" value="DNA/RNA-bd_Est1-type"/>
</dbReference>
<feature type="region of interest" description="Disordered" evidence="2">
    <location>
        <begin position="1"/>
        <end position="20"/>
    </location>
</feature>
<feature type="region of interest" description="Disordered" evidence="2">
    <location>
        <begin position="596"/>
        <end position="647"/>
    </location>
</feature>
<evidence type="ECO:0000256" key="2">
    <source>
        <dbReference type="SAM" id="MobiDB-lite"/>
    </source>
</evidence>
<evidence type="ECO:0000259" key="3">
    <source>
        <dbReference type="Pfam" id="PF10373"/>
    </source>
</evidence>
<feature type="region of interest" description="Disordered" evidence="2">
    <location>
        <begin position="661"/>
        <end position="687"/>
    </location>
</feature>
<evidence type="ECO:0000256" key="1">
    <source>
        <dbReference type="RuleBase" id="RU369098"/>
    </source>
</evidence>
<dbReference type="PANTHER" id="PTHR15696">
    <property type="entry name" value="SMG-7 SUPPRESSOR WITH MORPHOLOGICAL EFFECT ON GENITALIA PROTEIN 7"/>
    <property type="match status" value="1"/>
</dbReference>
<dbReference type="Pfam" id="PF10373">
    <property type="entry name" value="EST1_DNA_bind"/>
    <property type="match status" value="1"/>
</dbReference>
<feature type="compositionally biased region" description="Low complexity" evidence="2">
    <location>
        <begin position="1"/>
        <end position="16"/>
    </location>
</feature>
<dbReference type="InterPro" id="IPR011990">
    <property type="entry name" value="TPR-like_helical_dom_sf"/>
</dbReference>
<proteinExistence type="predicted"/>
<dbReference type="Gene3D" id="1.25.40.10">
    <property type="entry name" value="Tetratricopeptide repeat domain"/>
    <property type="match status" value="1"/>
</dbReference>
<dbReference type="AlphaFoldDB" id="A0AAV9HQB6"/>
<comment type="function">
    <text evidence="1">Plays a role in nonsense-mediated mRNA decay.</text>
</comment>
<dbReference type="GO" id="GO:0000184">
    <property type="term" value="P:nuclear-transcribed mRNA catabolic process, nonsense-mediated decay"/>
    <property type="evidence" value="ECO:0007669"/>
    <property type="project" value="UniProtKB-KW"/>
</dbReference>